<evidence type="ECO:0000259" key="1">
    <source>
        <dbReference type="Pfam" id="PF07992"/>
    </source>
</evidence>
<dbReference type="Pfam" id="PF07992">
    <property type="entry name" value="Pyr_redox_2"/>
    <property type="match status" value="1"/>
</dbReference>
<dbReference type="STRING" id="479432.Sros_5158"/>
<dbReference type="Gene3D" id="3.50.50.60">
    <property type="entry name" value="FAD/NAD(P)-binding domain"/>
    <property type="match status" value="1"/>
</dbReference>
<dbReference type="Proteomes" id="UP000002029">
    <property type="component" value="Chromosome"/>
</dbReference>
<evidence type="ECO:0000313" key="3">
    <source>
        <dbReference type="Proteomes" id="UP000002029"/>
    </source>
</evidence>
<protein>
    <submittedName>
        <fullName evidence="2">Dehydrogenase (Flavoprotein)-like protein</fullName>
    </submittedName>
</protein>
<name>D2BAB1_STRRD</name>
<reference evidence="2 3" key="1">
    <citation type="journal article" date="2010" name="Stand. Genomic Sci.">
        <title>Complete genome sequence of Streptosporangium roseum type strain (NI 9100).</title>
        <authorList>
            <person name="Nolan M."/>
            <person name="Sikorski J."/>
            <person name="Jando M."/>
            <person name="Lucas S."/>
            <person name="Lapidus A."/>
            <person name="Glavina Del Rio T."/>
            <person name="Chen F."/>
            <person name="Tice H."/>
            <person name="Pitluck S."/>
            <person name="Cheng J.F."/>
            <person name="Chertkov O."/>
            <person name="Sims D."/>
            <person name="Meincke L."/>
            <person name="Brettin T."/>
            <person name="Han C."/>
            <person name="Detter J.C."/>
            <person name="Bruce D."/>
            <person name="Goodwin L."/>
            <person name="Land M."/>
            <person name="Hauser L."/>
            <person name="Chang Y.J."/>
            <person name="Jeffries C.D."/>
            <person name="Ivanova N."/>
            <person name="Mavromatis K."/>
            <person name="Mikhailova N."/>
            <person name="Chen A."/>
            <person name="Palaniappan K."/>
            <person name="Chain P."/>
            <person name="Rohde M."/>
            <person name="Goker M."/>
            <person name="Bristow J."/>
            <person name="Eisen J.A."/>
            <person name="Markowitz V."/>
            <person name="Hugenholtz P."/>
            <person name="Kyrpides N.C."/>
            <person name="Klenk H.P."/>
        </authorList>
    </citation>
    <scope>NUCLEOTIDE SEQUENCE [LARGE SCALE GENOMIC DNA]</scope>
    <source>
        <strain evidence="3">ATCC 12428 / DSM 43021 / JCM 3005 / NI 9100</strain>
    </source>
</reference>
<dbReference type="PANTHER" id="PTHR42685">
    <property type="entry name" value="GERANYLGERANYL DIPHOSPHATE REDUCTASE"/>
    <property type="match status" value="1"/>
</dbReference>
<dbReference type="PANTHER" id="PTHR42685:SF22">
    <property type="entry name" value="CONDITIONED MEDIUM FACTOR RECEPTOR 1"/>
    <property type="match status" value="1"/>
</dbReference>
<organism evidence="2 3">
    <name type="scientific">Streptosporangium roseum (strain ATCC 12428 / DSM 43021 / JCM 3005 / KCTC 9067 / NCIMB 10171 / NRRL 2505 / NI 9100)</name>
    <dbReference type="NCBI Taxonomy" id="479432"/>
    <lineage>
        <taxon>Bacteria</taxon>
        <taxon>Bacillati</taxon>
        <taxon>Actinomycetota</taxon>
        <taxon>Actinomycetes</taxon>
        <taxon>Streptosporangiales</taxon>
        <taxon>Streptosporangiaceae</taxon>
        <taxon>Streptosporangium</taxon>
    </lineage>
</organism>
<keyword evidence="3" id="KW-1185">Reference proteome</keyword>
<accession>D2BAB1</accession>
<dbReference type="InterPro" id="IPR023753">
    <property type="entry name" value="FAD/NAD-binding_dom"/>
</dbReference>
<dbReference type="EMBL" id="CP001814">
    <property type="protein sequence ID" value="ACZ87936.1"/>
    <property type="molecule type" value="Genomic_DNA"/>
</dbReference>
<dbReference type="RefSeq" id="WP_012891673.1">
    <property type="nucleotide sequence ID" value="NC_013595.1"/>
</dbReference>
<dbReference type="PRINTS" id="PR00420">
    <property type="entry name" value="RNGMNOXGNASE"/>
</dbReference>
<dbReference type="KEGG" id="sro:Sros_5158"/>
<dbReference type="AlphaFoldDB" id="D2BAB1"/>
<dbReference type="InterPro" id="IPR008949">
    <property type="entry name" value="Isoprenoid_synthase_dom_sf"/>
</dbReference>
<sequence>MTAPLAANVLIVGAGPAGAITAAELARHGLRAVLAGEEAGEADHDVVLSGAAMRGLASLGALEEVGARVVGTVELRLGQDGGHVLPEAVNSACDRRHLVEGLRRIAVAAGATWLPGRVTDLERREGTWHASIGDTAVSARHLVVATGASSAGTPHATGLLCARPYSGVNLTESIVLALPAPRTIDPAERPTCVWAVPGAQAGTCTIGASRLGAGDPDDLLETARAVLAEGDQRFAGATPAGPPVTGVLNSGFAPEHSVHDGRLLVGDAAGLVNPFTGEGLSYAVQSAVLAARAIADHPDDPDAAGRAYTRRLSATFVGYFETATHAARRYHLAWRVLVATADDERPVSAKVRRAVLTPDGFSGLTAADLMPLPAPDVALLGPFLLACDEVAVNTVRREWPFIARLLIAGEHSPHQRLRPAAPFFAALLAGGNPPDPAFATLAAAIELATLGALAFLGPMPPRAAPGRRVDWAVASTVLAGDFLLAQASRLVAASAPEVSWSFADWLGELAALRAVRIDPAGRSRAGEVFASLLEFPSRIGAQLGGASPETVRALRDFGNHSGHAFLHAEEVLAVRGERTRLDVTLSGMITGRLSAIPDVLPEVTGDLLAGDPGARARALDLAVTACRDAHRAALGALENVAHPASARILESFVATVCAPCAPARPPSPAGA</sequence>
<dbReference type="SUPFAM" id="SSF51905">
    <property type="entry name" value="FAD/NAD(P)-binding domain"/>
    <property type="match status" value="1"/>
</dbReference>
<evidence type="ECO:0000313" key="2">
    <source>
        <dbReference type="EMBL" id="ACZ87936.1"/>
    </source>
</evidence>
<dbReference type="GO" id="GO:0016491">
    <property type="term" value="F:oxidoreductase activity"/>
    <property type="evidence" value="ECO:0007669"/>
    <property type="project" value="InterPro"/>
</dbReference>
<proteinExistence type="predicted"/>
<dbReference type="SUPFAM" id="SSF48576">
    <property type="entry name" value="Terpenoid synthases"/>
    <property type="match status" value="1"/>
</dbReference>
<dbReference type="eggNOG" id="COG0142">
    <property type="taxonomic scope" value="Bacteria"/>
</dbReference>
<feature type="domain" description="FAD/NAD(P)-binding" evidence="1">
    <location>
        <begin position="8"/>
        <end position="158"/>
    </location>
</feature>
<dbReference type="InterPro" id="IPR036188">
    <property type="entry name" value="FAD/NAD-bd_sf"/>
</dbReference>
<gene>
    <name evidence="2" type="ordered locus">Sros_5158</name>
</gene>
<dbReference type="Gene3D" id="1.10.600.10">
    <property type="entry name" value="Farnesyl Diphosphate Synthase"/>
    <property type="match status" value="1"/>
</dbReference>
<dbReference type="HOGENOM" id="CLU_409332_0_0_11"/>
<dbReference type="eggNOG" id="COG0644">
    <property type="taxonomic scope" value="Bacteria"/>
</dbReference>
<dbReference type="InterPro" id="IPR050407">
    <property type="entry name" value="Geranylgeranyl_reductase"/>
</dbReference>